<dbReference type="SMART" id="SM00248">
    <property type="entry name" value="ANK"/>
    <property type="match status" value="6"/>
</dbReference>
<reference evidence="4" key="1">
    <citation type="submission" date="2023-11" db="EMBL/GenBank/DDBJ databases">
        <authorList>
            <person name="Alioto T."/>
            <person name="Alioto T."/>
            <person name="Gomez Garrido J."/>
        </authorList>
    </citation>
    <scope>NUCLEOTIDE SEQUENCE</scope>
</reference>
<dbReference type="GO" id="GO:0051059">
    <property type="term" value="F:NF-kappaB binding"/>
    <property type="evidence" value="ECO:0007669"/>
    <property type="project" value="TreeGrafter"/>
</dbReference>
<evidence type="ECO:0000313" key="5">
    <source>
        <dbReference type="Proteomes" id="UP001296104"/>
    </source>
</evidence>
<dbReference type="Pfam" id="PF12796">
    <property type="entry name" value="Ank_2"/>
    <property type="match status" value="1"/>
</dbReference>
<organism evidence="4 5">
    <name type="scientific">Lecanosticta acicola</name>
    <dbReference type="NCBI Taxonomy" id="111012"/>
    <lineage>
        <taxon>Eukaryota</taxon>
        <taxon>Fungi</taxon>
        <taxon>Dikarya</taxon>
        <taxon>Ascomycota</taxon>
        <taxon>Pezizomycotina</taxon>
        <taxon>Dothideomycetes</taxon>
        <taxon>Dothideomycetidae</taxon>
        <taxon>Mycosphaerellales</taxon>
        <taxon>Mycosphaerellaceae</taxon>
        <taxon>Lecanosticta</taxon>
    </lineage>
</organism>
<protein>
    <submittedName>
        <fullName evidence="4">Ankyrin repeat</fullName>
    </submittedName>
</protein>
<proteinExistence type="predicted"/>
<evidence type="ECO:0000256" key="2">
    <source>
        <dbReference type="ARBA" id="ARBA00023043"/>
    </source>
</evidence>
<dbReference type="PANTHER" id="PTHR46680:SF3">
    <property type="entry name" value="NF-KAPPA-B INHIBITOR CACTUS"/>
    <property type="match status" value="1"/>
</dbReference>
<keyword evidence="5" id="KW-1185">Reference proteome</keyword>
<keyword evidence="2 3" id="KW-0040">ANK repeat</keyword>
<feature type="repeat" description="ANK" evidence="3">
    <location>
        <begin position="263"/>
        <end position="292"/>
    </location>
</feature>
<name>A0AAI8Z5D0_9PEZI</name>
<dbReference type="AlphaFoldDB" id="A0AAI8Z5D0"/>
<evidence type="ECO:0000313" key="4">
    <source>
        <dbReference type="EMBL" id="CAK4032764.1"/>
    </source>
</evidence>
<dbReference type="Pfam" id="PF13857">
    <property type="entry name" value="Ank_5"/>
    <property type="match status" value="1"/>
</dbReference>
<comment type="caution">
    <text evidence="4">The sequence shown here is derived from an EMBL/GenBank/DDBJ whole genome shotgun (WGS) entry which is preliminary data.</text>
</comment>
<dbReference type="PRINTS" id="PR01415">
    <property type="entry name" value="ANKYRIN"/>
</dbReference>
<dbReference type="EMBL" id="CAVMBE010000069">
    <property type="protein sequence ID" value="CAK4032764.1"/>
    <property type="molecule type" value="Genomic_DNA"/>
</dbReference>
<dbReference type="SUPFAM" id="SSF48403">
    <property type="entry name" value="Ankyrin repeat"/>
    <property type="match status" value="1"/>
</dbReference>
<dbReference type="PROSITE" id="PS50088">
    <property type="entry name" value="ANK_REPEAT"/>
    <property type="match status" value="4"/>
</dbReference>
<keyword evidence="1" id="KW-0677">Repeat</keyword>
<dbReference type="Gene3D" id="1.25.40.20">
    <property type="entry name" value="Ankyrin repeat-containing domain"/>
    <property type="match status" value="3"/>
</dbReference>
<dbReference type="Proteomes" id="UP001296104">
    <property type="component" value="Unassembled WGS sequence"/>
</dbReference>
<dbReference type="InterPro" id="IPR002110">
    <property type="entry name" value="Ankyrin_rpt"/>
</dbReference>
<dbReference type="PANTHER" id="PTHR46680">
    <property type="entry name" value="NF-KAPPA-B INHIBITOR ALPHA"/>
    <property type="match status" value="1"/>
</dbReference>
<evidence type="ECO:0000256" key="1">
    <source>
        <dbReference type="ARBA" id="ARBA00022737"/>
    </source>
</evidence>
<accession>A0AAI8Z5D0</accession>
<feature type="repeat" description="ANK" evidence="3">
    <location>
        <begin position="164"/>
        <end position="196"/>
    </location>
</feature>
<dbReference type="InterPro" id="IPR051070">
    <property type="entry name" value="NF-kappa-B_inhibitor"/>
</dbReference>
<sequence length="292" mass="31755">MMPRICFQRPLNPHRYVAHQATDRGGDAVEQIAAPAEERRGCYRDRATQTVILAVPDKYRPRSEMLVEAVRANRPDLVAQICLKDGASANGPRWRTDSDHVPLLVAAKANSQACLAKLLDVGAKINVRCLESRNAAYWAAENGHPDCLEILCQREVDLNHVDIARDTPLHVAARAGNRECAEILIRHGARLNRRNRLGRTPTHEAAAYGDSTLVQILHAHGADVNAQDFIGETPLHKAAAVGHVDTVRLLLDLGSNARAVDFYGETSVDLAASGGHVQVHAIMVAHGASVDV</sequence>
<gene>
    <name evidence="4" type="ORF">LECACI_7A007922</name>
</gene>
<evidence type="ECO:0000256" key="3">
    <source>
        <dbReference type="PROSITE-ProRule" id="PRU00023"/>
    </source>
</evidence>
<dbReference type="GO" id="GO:0005829">
    <property type="term" value="C:cytosol"/>
    <property type="evidence" value="ECO:0007669"/>
    <property type="project" value="TreeGrafter"/>
</dbReference>
<dbReference type="PROSITE" id="PS50297">
    <property type="entry name" value="ANK_REP_REGION"/>
    <property type="match status" value="4"/>
</dbReference>
<dbReference type="GO" id="GO:0071356">
    <property type="term" value="P:cellular response to tumor necrosis factor"/>
    <property type="evidence" value="ECO:0007669"/>
    <property type="project" value="TreeGrafter"/>
</dbReference>
<feature type="repeat" description="ANK" evidence="3">
    <location>
        <begin position="197"/>
        <end position="229"/>
    </location>
</feature>
<dbReference type="InterPro" id="IPR036770">
    <property type="entry name" value="Ankyrin_rpt-contain_sf"/>
</dbReference>
<feature type="repeat" description="ANK" evidence="3">
    <location>
        <begin position="230"/>
        <end position="262"/>
    </location>
</feature>